<dbReference type="InterPro" id="IPR008921">
    <property type="entry name" value="DNA_pol3_clamp-load_cplx_C"/>
</dbReference>
<dbReference type="GO" id="GO:0003689">
    <property type="term" value="F:DNA clamp loader activity"/>
    <property type="evidence" value="ECO:0007669"/>
    <property type="project" value="TreeGrafter"/>
</dbReference>
<dbReference type="GO" id="GO:0006281">
    <property type="term" value="P:DNA repair"/>
    <property type="evidence" value="ECO:0007669"/>
    <property type="project" value="TreeGrafter"/>
</dbReference>
<accession>A0A9Q0LGI9</accession>
<keyword evidence="3" id="KW-1185">Reference proteome</keyword>
<dbReference type="GO" id="GO:0005663">
    <property type="term" value="C:DNA replication factor C complex"/>
    <property type="evidence" value="ECO:0007669"/>
    <property type="project" value="TreeGrafter"/>
</dbReference>
<organism evidence="2 3">
    <name type="scientific">Anaeramoeba ignava</name>
    <name type="common">Anaerobic marine amoeba</name>
    <dbReference type="NCBI Taxonomy" id="1746090"/>
    <lineage>
        <taxon>Eukaryota</taxon>
        <taxon>Metamonada</taxon>
        <taxon>Anaeramoebidae</taxon>
        <taxon>Anaeramoeba</taxon>
    </lineage>
</organism>
<dbReference type="Pfam" id="PF22534">
    <property type="entry name" value="RFC_C"/>
    <property type="match status" value="1"/>
</dbReference>
<dbReference type="Gene3D" id="3.40.50.300">
    <property type="entry name" value="P-loop containing nucleotide triphosphate hydrolases"/>
    <property type="match status" value="1"/>
</dbReference>
<protein>
    <submittedName>
        <fullName evidence="2">Replication factor c subunit 3</fullName>
    </submittedName>
</protein>
<dbReference type="PANTHER" id="PTHR11669:SF1">
    <property type="entry name" value="REPLICATION FACTOR C SUBUNIT 3"/>
    <property type="match status" value="1"/>
</dbReference>
<dbReference type="GO" id="GO:0003677">
    <property type="term" value="F:DNA binding"/>
    <property type="evidence" value="ECO:0007669"/>
    <property type="project" value="InterPro"/>
</dbReference>
<dbReference type="Proteomes" id="UP001149090">
    <property type="component" value="Unassembled WGS sequence"/>
</dbReference>
<dbReference type="OrthoDB" id="761538at2759"/>
<dbReference type="Pfam" id="PF21960">
    <property type="entry name" value="RCF1-5-like_lid"/>
    <property type="match status" value="1"/>
</dbReference>
<dbReference type="InterPro" id="IPR050238">
    <property type="entry name" value="DNA_Rep/Repair_Clamp_Loader"/>
</dbReference>
<evidence type="ECO:0000313" key="2">
    <source>
        <dbReference type="EMBL" id="KAJ5072286.1"/>
    </source>
</evidence>
<dbReference type="OMA" id="LKADIMH"/>
<dbReference type="FunFam" id="1.10.8.60:FF:000030">
    <property type="entry name" value="replication factor C subunit 3"/>
    <property type="match status" value="1"/>
</dbReference>
<dbReference type="PANTHER" id="PTHR11669">
    <property type="entry name" value="REPLICATION FACTOR C / DNA POLYMERASE III GAMMA-TAU SUBUNIT"/>
    <property type="match status" value="1"/>
</dbReference>
<dbReference type="Pfam" id="PF03215">
    <property type="entry name" value="Rad17"/>
    <property type="match status" value="1"/>
</dbReference>
<dbReference type="EMBL" id="JAPDFW010000081">
    <property type="protein sequence ID" value="KAJ5072286.1"/>
    <property type="molecule type" value="Genomic_DNA"/>
</dbReference>
<dbReference type="FunFam" id="1.20.272.10:FF:000002">
    <property type="entry name" value="Replication factor C subunit 3"/>
    <property type="match status" value="1"/>
</dbReference>
<evidence type="ECO:0000313" key="3">
    <source>
        <dbReference type="Proteomes" id="UP001149090"/>
    </source>
</evidence>
<dbReference type="GO" id="GO:0006261">
    <property type="term" value="P:DNA-templated DNA replication"/>
    <property type="evidence" value="ECO:0007669"/>
    <property type="project" value="TreeGrafter"/>
</dbReference>
<dbReference type="Gene3D" id="1.20.272.10">
    <property type="match status" value="1"/>
</dbReference>
<sequence length="378" mass="43615">MLFLDKYRPKKLEELDIHKKLTPHLKELAETEDLPHLLFYGPSGAGKKTRILSLLREMYGPQVENLSMTQREFSFKSGGKTELTVLSSPFHIELNPSDAGVNDRKVIQEIIKEIASSAPIIVESKSTLESQFKKTNQKEKPKTNTLENTQKKRDFKVVILSEVDQLTKEAQQALRRTMEKYTRTCRIFMDCINISGIIDPLKSRCLGIRIPSPSSQEIKTVLYKTCKKEGIKLPNYFADTIIEKSEFNLRKALLILESAKMDQYPFSQNQTIQPPDWEKLIIKMAHLMIEEQSPARLLILRNSIFELLTHCIPPDLIFKKLTLELIQKVGGEMQKQVIIWAAFFEHRSKLGTKPIIHIEAFMAKFMSLYKQFLSVNFN</sequence>
<dbReference type="GO" id="GO:0005634">
    <property type="term" value="C:nucleus"/>
    <property type="evidence" value="ECO:0007669"/>
    <property type="project" value="TreeGrafter"/>
</dbReference>
<name>A0A9Q0LGI9_ANAIG</name>
<dbReference type="AlphaFoldDB" id="A0A9Q0LGI9"/>
<dbReference type="Gene3D" id="1.10.8.60">
    <property type="match status" value="1"/>
</dbReference>
<comment type="caution">
    <text evidence="2">The sequence shown here is derived from an EMBL/GenBank/DDBJ whole genome shotgun (WGS) entry which is preliminary data.</text>
</comment>
<keyword evidence="1" id="KW-0235">DNA replication</keyword>
<evidence type="ECO:0000256" key="1">
    <source>
        <dbReference type="ARBA" id="ARBA00022705"/>
    </source>
</evidence>
<reference evidence="2" key="1">
    <citation type="submission" date="2022-10" db="EMBL/GenBank/DDBJ databases">
        <title>Novel sulphate-reducing endosymbionts in the free-living metamonad Anaeramoeba.</title>
        <authorList>
            <person name="Jerlstrom-Hultqvist J."/>
            <person name="Cepicka I."/>
            <person name="Gallot-Lavallee L."/>
            <person name="Salas-Leiva D."/>
            <person name="Curtis B.A."/>
            <person name="Zahonova K."/>
            <person name="Pipaliya S."/>
            <person name="Dacks J."/>
            <person name="Roger A.J."/>
        </authorList>
    </citation>
    <scope>NUCLEOTIDE SEQUENCE</scope>
    <source>
        <strain evidence="2">BMAN</strain>
    </source>
</reference>
<dbReference type="SUPFAM" id="SSF48019">
    <property type="entry name" value="post-AAA+ oligomerization domain-like"/>
    <property type="match status" value="1"/>
</dbReference>
<dbReference type="InterPro" id="IPR027417">
    <property type="entry name" value="P-loop_NTPase"/>
</dbReference>
<proteinExistence type="predicted"/>
<gene>
    <name evidence="2" type="ORF">M0811_01300</name>
</gene>
<dbReference type="SUPFAM" id="SSF52540">
    <property type="entry name" value="P-loop containing nucleoside triphosphate hydrolases"/>
    <property type="match status" value="1"/>
</dbReference>